<dbReference type="AlphaFoldDB" id="A0AAW4VY51"/>
<dbReference type="Proteomes" id="UP001298753">
    <property type="component" value="Unassembled WGS sequence"/>
</dbReference>
<comment type="caution">
    <text evidence="1">The sequence shown here is derived from an EMBL/GenBank/DDBJ whole genome shotgun (WGS) entry which is preliminary data.</text>
</comment>
<reference evidence="1 2" key="1">
    <citation type="submission" date="2021-10" db="EMBL/GenBank/DDBJ databases">
        <title>Anaerobic single-cell dispensing facilitates the cultivation of human gut bacteria.</title>
        <authorList>
            <person name="Afrizal A."/>
        </authorList>
    </citation>
    <scope>NUCLEOTIDE SEQUENCE [LARGE SCALE GENOMIC DNA]</scope>
    <source>
        <strain evidence="1 2">CLA-AA-H270</strain>
    </source>
</reference>
<dbReference type="GeneID" id="98660047"/>
<keyword evidence="2" id="KW-1185">Reference proteome</keyword>
<proteinExistence type="predicted"/>
<protein>
    <recommendedName>
        <fullName evidence="3">DUF3137 domain-containing protein</fullName>
    </recommendedName>
</protein>
<accession>A0AAW4VY51</accession>
<evidence type="ECO:0008006" key="3">
    <source>
        <dbReference type="Google" id="ProtNLM"/>
    </source>
</evidence>
<organism evidence="1 2">
    <name type="scientific">Agathobaculum butyriciproducens</name>
    <dbReference type="NCBI Taxonomy" id="1628085"/>
    <lineage>
        <taxon>Bacteria</taxon>
        <taxon>Bacillati</taxon>
        <taxon>Bacillota</taxon>
        <taxon>Clostridia</taxon>
        <taxon>Eubacteriales</taxon>
        <taxon>Butyricicoccaceae</taxon>
        <taxon>Agathobaculum</taxon>
    </lineage>
</organism>
<name>A0AAW4VY51_9FIRM</name>
<dbReference type="RefSeq" id="WP_227600366.1">
    <property type="nucleotide sequence ID" value="NZ_JAJEPX010000009.1"/>
</dbReference>
<evidence type="ECO:0000313" key="1">
    <source>
        <dbReference type="EMBL" id="MCC2176407.1"/>
    </source>
</evidence>
<sequence length="288" mass="32180">MVILRTLLVCLIIALILWGIYAALRSILSNKWLHDKARQDVVHLFNQDLPKWLEAAYTALNQHLQTQGSKCDWSIEITCPSHAVIDRCRINFSGSQGIILDSANQQLFYYKTKDLPALHALQCTNAHPLEAFECFSLPYSDILQAQLITSKHAYTQMKTKGGISQDAAEQHAAGQTVYDKLAIVIQSKNPYHPYIELDFSNHTAVSEMWKSLQTSSILGNIFETETKFSISYAGCDTDIKIRKRFSAIPSLPFVLTSIGPAQLNMLNQTLLHLEAIAQVDSSNSAPIS</sequence>
<evidence type="ECO:0000313" key="2">
    <source>
        <dbReference type="Proteomes" id="UP001298753"/>
    </source>
</evidence>
<dbReference type="EMBL" id="JAJEPX010000009">
    <property type="protein sequence ID" value="MCC2176407.1"/>
    <property type="molecule type" value="Genomic_DNA"/>
</dbReference>
<gene>
    <name evidence="1" type="ORF">LKD22_04560</name>
</gene>